<dbReference type="GO" id="GO:0006281">
    <property type="term" value="P:DNA repair"/>
    <property type="evidence" value="ECO:0007669"/>
    <property type="project" value="TreeGrafter"/>
</dbReference>
<dbReference type="NCBIfam" id="TIGR01509">
    <property type="entry name" value="HAD-SF-IA-v3"/>
    <property type="match status" value="1"/>
</dbReference>
<organism evidence="5">
    <name type="scientific">Leucothrix mucor</name>
    <dbReference type="NCBI Taxonomy" id="45248"/>
    <lineage>
        <taxon>Bacteria</taxon>
        <taxon>Pseudomonadati</taxon>
        <taxon>Pseudomonadota</taxon>
        <taxon>Gammaproteobacteria</taxon>
        <taxon>Thiotrichales</taxon>
        <taxon>Thiotrichaceae</taxon>
        <taxon>Leucothrix</taxon>
    </lineage>
</organism>
<accession>A0A7V2T3S2</accession>
<dbReference type="Gene3D" id="3.40.50.1000">
    <property type="entry name" value="HAD superfamily/HAD-like"/>
    <property type="match status" value="1"/>
</dbReference>
<dbReference type="SFLD" id="SFLDS00003">
    <property type="entry name" value="Haloacid_Dehalogenase"/>
    <property type="match status" value="1"/>
</dbReference>
<dbReference type="Pfam" id="PF13419">
    <property type="entry name" value="HAD_2"/>
    <property type="match status" value="1"/>
</dbReference>
<evidence type="ECO:0000256" key="2">
    <source>
        <dbReference type="ARBA" id="ARBA00022801"/>
    </source>
</evidence>
<gene>
    <name evidence="5" type="ORF">ENJ51_08245</name>
</gene>
<dbReference type="SUPFAM" id="SSF56784">
    <property type="entry name" value="HAD-like"/>
    <property type="match status" value="1"/>
</dbReference>
<comment type="caution">
    <text evidence="5">The sequence shown here is derived from an EMBL/GenBank/DDBJ whole genome shotgun (WGS) entry which is preliminary data.</text>
</comment>
<dbReference type="SFLD" id="SFLDG01135">
    <property type="entry name" value="C1.5.6:_HAD__Beta-PGM__Phospha"/>
    <property type="match status" value="1"/>
</dbReference>
<evidence type="ECO:0000256" key="3">
    <source>
        <dbReference type="ARBA" id="ARBA00022842"/>
    </source>
</evidence>
<evidence type="ECO:0000313" key="5">
    <source>
        <dbReference type="EMBL" id="HFC92786.1"/>
    </source>
</evidence>
<name>A0A7V2T3S2_LEUMU</name>
<dbReference type="InterPro" id="IPR050155">
    <property type="entry name" value="HAD-like_hydrolase_sf"/>
</dbReference>
<dbReference type="Gene3D" id="1.10.150.240">
    <property type="entry name" value="Putative phosphatase, domain 2"/>
    <property type="match status" value="1"/>
</dbReference>
<dbReference type="PANTHER" id="PTHR43434">
    <property type="entry name" value="PHOSPHOGLYCOLATE PHOSPHATASE"/>
    <property type="match status" value="1"/>
</dbReference>
<dbReference type="AlphaFoldDB" id="A0A7V2T3S2"/>
<keyword evidence="2 5" id="KW-0378">Hydrolase</keyword>
<keyword evidence="4" id="KW-0119">Carbohydrate metabolism</keyword>
<sequence>MSVSSISSVKCILFDLDGTLIDTAPDMVNALNTLLQEEGRFPLPYQIGRSVVSHGSPALLELGFGNNLSLDNNERIRTRFLDLYAQNLCVDTRLFTGMEKVLNYLENSGVCWGIVTNKPKRFTLPLLEQMGLHSRACSIVCGDTLTKNKPDPEPMLYALAQCGCKAENSLYVGDAQRDIEAGRDANMTTLLALFGYIANEDKVDSWGADIKIKHPVDIIEVLEAYN</sequence>
<dbReference type="InterPro" id="IPR006439">
    <property type="entry name" value="HAD-SF_hydro_IA"/>
</dbReference>
<dbReference type="Proteomes" id="UP000885750">
    <property type="component" value="Unassembled WGS sequence"/>
</dbReference>
<protein>
    <submittedName>
        <fullName evidence="5">HAD family hydrolase</fullName>
    </submittedName>
</protein>
<proteinExistence type="predicted"/>
<evidence type="ECO:0000256" key="4">
    <source>
        <dbReference type="ARBA" id="ARBA00023277"/>
    </source>
</evidence>
<dbReference type="InterPro" id="IPR036412">
    <property type="entry name" value="HAD-like_sf"/>
</dbReference>
<dbReference type="PANTHER" id="PTHR43434:SF23">
    <property type="entry name" value="PHOSPHOGLYCOLATE PHOSPHATASE"/>
    <property type="match status" value="1"/>
</dbReference>
<dbReference type="GO" id="GO:0046872">
    <property type="term" value="F:metal ion binding"/>
    <property type="evidence" value="ECO:0007669"/>
    <property type="project" value="UniProtKB-KW"/>
</dbReference>
<dbReference type="FunFam" id="3.40.50.1000:FF:000022">
    <property type="entry name" value="Phosphoglycolate phosphatase"/>
    <property type="match status" value="1"/>
</dbReference>
<dbReference type="NCBIfam" id="TIGR01549">
    <property type="entry name" value="HAD-SF-IA-v1"/>
    <property type="match status" value="1"/>
</dbReference>
<dbReference type="SFLD" id="SFLDG01129">
    <property type="entry name" value="C1.5:_HAD__Beta-PGM__Phosphata"/>
    <property type="match status" value="1"/>
</dbReference>
<dbReference type="InterPro" id="IPR023214">
    <property type="entry name" value="HAD_sf"/>
</dbReference>
<reference evidence="5" key="1">
    <citation type="journal article" date="2020" name="mSystems">
        <title>Genome- and Community-Level Interaction Insights into Carbon Utilization and Element Cycling Functions of Hydrothermarchaeota in Hydrothermal Sediment.</title>
        <authorList>
            <person name="Zhou Z."/>
            <person name="Liu Y."/>
            <person name="Xu W."/>
            <person name="Pan J."/>
            <person name="Luo Z.H."/>
            <person name="Li M."/>
        </authorList>
    </citation>
    <scope>NUCLEOTIDE SEQUENCE [LARGE SCALE GENOMIC DNA]</scope>
    <source>
        <strain evidence="5">HyVt-493</strain>
    </source>
</reference>
<dbReference type="InterPro" id="IPR041492">
    <property type="entry name" value="HAD_2"/>
</dbReference>
<dbReference type="GO" id="GO:0005829">
    <property type="term" value="C:cytosol"/>
    <property type="evidence" value="ECO:0007669"/>
    <property type="project" value="TreeGrafter"/>
</dbReference>
<keyword evidence="3" id="KW-0460">Magnesium</keyword>
<dbReference type="EMBL" id="DRMS01000307">
    <property type="protein sequence ID" value="HFC92786.1"/>
    <property type="molecule type" value="Genomic_DNA"/>
</dbReference>
<evidence type="ECO:0000256" key="1">
    <source>
        <dbReference type="ARBA" id="ARBA00022723"/>
    </source>
</evidence>
<dbReference type="InterPro" id="IPR023198">
    <property type="entry name" value="PGP-like_dom2"/>
</dbReference>
<dbReference type="GO" id="GO:0008967">
    <property type="term" value="F:phosphoglycolate phosphatase activity"/>
    <property type="evidence" value="ECO:0007669"/>
    <property type="project" value="TreeGrafter"/>
</dbReference>
<keyword evidence="1" id="KW-0479">Metal-binding</keyword>